<dbReference type="Gene3D" id="3.30.60.90">
    <property type="match status" value="4"/>
</dbReference>
<sequence>MSASSLRLAIARLTEGYELCSTCIQTVGVNHAVEAGSDVASSSIGWSSSPEDAQRQRRRAAPKRKGSVRHAYREMLWGYYGWEDVVQVESLTSKCSTCEAVTHSERYKCASCQDFNLCKACYSQVHDLHPIHVFLRVPDTPDSSNSDTLVDLGDDQDIADDESALKHPGVKCFHCMLDIVGARFHCAICDSVDICSNCESAGLPGNLDSSDGGHDSSHILIKIPYPLDTARLRVASRRALHMWTRDAANLGQPISLSKANSVVSSYTRTVIGSSSRRTNSIEAMEHHINCDGCGEPIVGARYQCANCPSSPTAYNLCENCEPKSYLIHDYSHVFFLLPRPVHRSLESPYPLIPKLYKEGAGSPPGIGDPENPREYLKKLVHTSAVCDRCIKPIQGEWFRCAYCSKDLCDVCHEVDTHNDSHVFLVFKAASNDRSHALARYYADIENPTPVIPYPLYR</sequence>
<reference evidence="7 8" key="1">
    <citation type="journal article" date="2015" name="Fungal Genet. Biol.">
        <title>Evolution of novel wood decay mechanisms in Agaricales revealed by the genome sequences of Fistulina hepatica and Cylindrobasidium torrendii.</title>
        <authorList>
            <person name="Floudas D."/>
            <person name="Held B.W."/>
            <person name="Riley R."/>
            <person name="Nagy L.G."/>
            <person name="Koehler G."/>
            <person name="Ransdell A.S."/>
            <person name="Younus H."/>
            <person name="Chow J."/>
            <person name="Chiniquy J."/>
            <person name="Lipzen A."/>
            <person name="Tritt A."/>
            <person name="Sun H."/>
            <person name="Haridas S."/>
            <person name="LaButti K."/>
            <person name="Ohm R.A."/>
            <person name="Kues U."/>
            <person name="Blanchette R.A."/>
            <person name="Grigoriev I.V."/>
            <person name="Minto R.E."/>
            <person name="Hibbett D.S."/>
        </authorList>
    </citation>
    <scope>NUCLEOTIDE SEQUENCE [LARGE SCALE GENOMIC DNA]</scope>
    <source>
        <strain evidence="7 8">ATCC 64428</strain>
    </source>
</reference>
<dbReference type="PROSITE" id="PS01357">
    <property type="entry name" value="ZF_ZZ_1"/>
    <property type="match status" value="1"/>
</dbReference>
<dbReference type="PROSITE" id="PS50135">
    <property type="entry name" value="ZF_ZZ_2"/>
    <property type="match status" value="2"/>
</dbReference>
<evidence type="ECO:0000256" key="3">
    <source>
        <dbReference type="ARBA" id="ARBA00022833"/>
    </source>
</evidence>
<keyword evidence="2 4" id="KW-0863">Zinc-finger</keyword>
<feature type="domain" description="ZZ-type" evidence="6">
    <location>
        <begin position="90"/>
        <end position="142"/>
    </location>
</feature>
<dbReference type="OrthoDB" id="661148at2759"/>
<proteinExistence type="predicted"/>
<name>A0A0D7AGF3_9AGAR</name>
<dbReference type="InterPro" id="IPR052260">
    <property type="entry name" value="Autophagy_Rcpt_SigReg"/>
</dbReference>
<evidence type="ECO:0000313" key="8">
    <source>
        <dbReference type="Proteomes" id="UP000054144"/>
    </source>
</evidence>
<dbReference type="EMBL" id="KN881696">
    <property type="protein sequence ID" value="KIY49918.1"/>
    <property type="molecule type" value="Genomic_DNA"/>
</dbReference>
<organism evidence="7 8">
    <name type="scientific">Fistulina hepatica ATCC 64428</name>
    <dbReference type="NCBI Taxonomy" id="1128425"/>
    <lineage>
        <taxon>Eukaryota</taxon>
        <taxon>Fungi</taxon>
        <taxon>Dikarya</taxon>
        <taxon>Basidiomycota</taxon>
        <taxon>Agaricomycotina</taxon>
        <taxon>Agaricomycetes</taxon>
        <taxon>Agaricomycetidae</taxon>
        <taxon>Agaricales</taxon>
        <taxon>Fistulinaceae</taxon>
        <taxon>Fistulina</taxon>
    </lineage>
</organism>
<evidence type="ECO:0000256" key="2">
    <source>
        <dbReference type="ARBA" id="ARBA00022771"/>
    </source>
</evidence>
<evidence type="ECO:0000256" key="1">
    <source>
        <dbReference type="ARBA" id="ARBA00022723"/>
    </source>
</evidence>
<dbReference type="GO" id="GO:0007032">
    <property type="term" value="P:endosome organization"/>
    <property type="evidence" value="ECO:0007669"/>
    <property type="project" value="TreeGrafter"/>
</dbReference>
<dbReference type="GO" id="GO:0000423">
    <property type="term" value="P:mitophagy"/>
    <property type="evidence" value="ECO:0007669"/>
    <property type="project" value="TreeGrafter"/>
</dbReference>
<dbReference type="GO" id="GO:0035973">
    <property type="term" value="P:aggrephagy"/>
    <property type="evidence" value="ECO:0007669"/>
    <property type="project" value="TreeGrafter"/>
</dbReference>
<feature type="region of interest" description="Disordered" evidence="5">
    <location>
        <begin position="41"/>
        <end position="65"/>
    </location>
</feature>
<feature type="domain" description="ZZ-type" evidence="6">
    <location>
        <begin position="167"/>
        <end position="228"/>
    </location>
</feature>
<dbReference type="PANTHER" id="PTHR15090:SF0">
    <property type="entry name" value="SEQUESTOSOME-1"/>
    <property type="match status" value="1"/>
</dbReference>
<dbReference type="InterPro" id="IPR043145">
    <property type="entry name" value="Znf_ZZ_sf"/>
</dbReference>
<evidence type="ECO:0000313" key="7">
    <source>
        <dbReference type="EMBL" id="KIY49918.1"/>
    </source>
</evidence>
<feature type="compositionally biased region" description="Basic residues" evidence="5">
    <location>
        <begin position="56"/>
        <end position="65"/>
    </location>
</feature>
<dbReference type="GO" id="GO:0070530">
    <property type="term" value="F:K63-linked polyubiquitin modification-dependent protein binding"/>
    <property type="evidence" value="ECO:0007669"/>
    <property type="project" value="TreeGrafter"/>
</dbReference>
<feature type="compositionally biased region" description="Polar residues" evidence="5">
    <location>
        <begin position="41"/>
        <end position="51"/>
    </location>
</feature>
<dbReference type="GO" id="GO:0044753">
    <property type="term" value="C:amphisome"/>
    <property type="evidence" value="ECO:0007669"/>
    <property type="project" value="TreeGrafter"/>
</dbReference>
<evidence type="ECO:0000259" key="6">
    <source>
        <dbReference type="PROSITE" id="PS50135"/>
    </source>
</evidence>
<accession>A0A0D7AGF3</accession>
<dbReference type="InterPro" id="IPR000433">
    <property type="entry name" value="Znf_ZZ"/>
</dbReference>
<keyword evidence="8" id="KW-1185">Reference proteome</keyword>
<dbReference type="SMART" id="SM00291">
    <property type="entry name" value="ZnF_ZZ"/>
    <property type="match status" value="4"/>
</dbReference>
<protein>
    <recommendedName>
        <fullName evidence="6">ZZ-type domain-containing protein</fullName>
    </recommendedName>
</protein>
<evidence type="ECO:0000256" key="5">
    <source>
        <dbReference type="SAM" id="MobiDB-lite"/>
    </source>
</evidence>
<dbReference type="GO" id="GO:0008270">
    <property type="term" value="F:zinc ion binding"/>
    <property type="evidence" value="ECO:0007669"/>
    <property type="project" value="UniProtKB-KW"/>
</dbReference>
<keyword evidence="1" id="KW-0479">Metal-binding</keyword>
<dbReference type="SUPFAM" id="SSF57850">
    <property type="entry name" value="RING/U-box"/>
    <property type="match status" value="4"/>
</dbReference>
<gene>
    <name evidence="7" type="ORF">FISHEDRAFT_40294</name>
</gene>
<dbReference type="PANTHER" id="PTHR15090">
    <property type="entry name" value="SEQUESTOSOME 1-RELATED"/>
    <property type="match status" value="1"/>
</dbReference>
<keyword evidence="3" id="KW-0862">Zinc</keyword>
<dbReference type="AlphaFoldDB" id="A0A0D7AGF3"/>
<evidence type="ECO:0000256" key="4">
    <source>
        <dbReference type="PROSITE-ProRule" id="PRU00228"/>
    </source>
</evidence>
<dbReference type="GO" id="GO:0005080">
    <property type="term" value="F:protein kinase C binding"/>
    <property type="evidence" value="ECO:0007669"/>
    <property type="project" value="TreeGrafter"/>
</dbReference>
<dbReference type="Proteomes" id="UP000054144">
    <property type="component" value="Unassembled WGS sequence"/>
</dbReference>
<dbReference type="GO" id="GO:0016235">
    <property type="term" value="C:aggresome"/>
    <property type="evidence" value="ECO:0007669"/>
    <property type="project" value="TreeGrafter"/>
</dbReference>
<dbReference type="Pfam" id="PF00569">
    <property type="entry name" value="ZZ"/>
    <property type="match status" value="3"/>
</dbReference>